<dbReference type="AlphaFoldDB" id="D4DTF7"/>
<organism evidence="1 2">
    <name type="scientific">Neisseria elongata subsp. glycolytica ATCC 29315</name>
    <dbReference type="NCBI Taxonomy" id="546263"/>
    <lineage>
        <taxon>Bacteria</taxon>
        <taxon>Pseudomonadati</taxon>
        <taxon>Pseudomonadota</taxon>
        <taxon>Betaproteobacteria</taxon>
        <taxon>Neisseriales</taxon>
        <taxon>Neisseriaceae</taxon>
        <taxon>Neisseria</taxon>
    </lineage>
</organism>
<gene>
    <name evidence="1" type="ORF">NEIELOOT_02363</name>
</gene>
<name>D4DTF7_NEIEG</name>
<reference evidence="1 2" key="1">
    <citation type="submission" date="2010-02" db="EMBL/GenBank/DDBJ databases">
        <authorList>
            <person name="Weinstock G."/>
            <person name="Sodergren E."/>
            <person name="Clifton S."/>
            <person name="Fulton L."/>
            <person name="Fulton B."/>
            <person name="Courtney L."/>
            <person name="Fronick C."/>
            <person name="Harrison M."/>
            <person name="Strong C."/>
            <person name="Farmer C."/>
            <person name="Delahaunty K."/>
            <person name="Markovic C."/>
            <person name="Hall O."/>
            <person name="Minx P."/>
            <person name="Tomlinson C."/>
            <person name="Mitreva M."/>
            <person name="Nelson J."/>
            <person name="Hou S."/>
            <person name="Wollam A."/>
            <person name="Pepin K.H."/>
            <person name="Johnson M."/>
            <person name="Bhonagiri V."/>
            <person name="Zhang X."/>
            <person name="Suruliraj S."/>
            <person name="Warren W."/>
            <person name="Chinwalla A."/>
            <person name="Mardis E.R."/>
            <person name="Wilson R.K."/>
        </authorList>
    </citation>
    <scope>NUCLEOTIDE SEQUENCE [LARGE SCALE GENOMIC DNA]</scope>
    <source>
        <strain evidence="1 2">ATCC 29315</strain>
    </source>
</reference>
<protein>
    <submittedName>
        <fullName evidence="1">Uncharacterized protein</fullName>
    </submittedName>
</protein>
<evidence type="ECO:0000313" key="1">
    <source>
        <dbReference type="EMBL" id="EFE48891.1"/>
    </source>
</evidence>
<dbReference type="Proteomes" id="UP000005536">
    <property type="component" value="Unassembled WGS sequence"/>
</dbReference>
<dbReference type="EMBL" id="ADBF01000232">
    <property type="protein sequence ID" value="EFE48891.1"/>
    <property type="molecule type" value="Genomic_DNA"/>
</dbReference>
<proteinExistence type="predicted"/>
<evidence type="ECO:0000313" key="2">
    <source>
        <dbReference type="Proteomes" id="UP000005536"/>
    </source>
</evidence>
<sequence length="66" mass="7346">MVLIAAGFFVCNGCRENGSLKKTVCFVPLCLILPFRIKFESKIGLNPARVQSHAIYNGLQKNLSLY</sequence>
<accession>D4DTF7</accession>
<comment type="caution">
    <text evidence="1">The sequence shown here is derived from an EMBL/GenBank/DDBJ whole genome shotgun (WGS) entry which is preliminary data.</text>
</comment>